<reference evidence="3" key="3">
    <citation type="journal article" date="2005" name="Nature">
        <title>The map-based sequence of the rice genome.</title>
        <authorList>
            <consortium name="International rice genome sequencing project (IRGSP)"/>
            <person name="Matsumoto T."/>
            <person name="Wu J."/>
            <person name="Kanamori H."/>
            <person name="Katayose Y."/>
            <person name="Fujisawa M."/>
            <person name="Namiki N."/>
            <person name="Mizuno H."/>
            <person name="Yamamoto K."/>
            <person name="Antonio B.A."/>
            <person name="Baba T."/>
            <person name="Sakata K."/>
            <person name="Nagamura Y."/>
            <person name="Aoki H."/>
            <person name="Arikawa K."/>
            <person name="Arita K."/>
            <person name="Bito T."/>
            <person name="Chiden Y."/>
            <person name="Fujitsuka N."/>
            <person name="Fukunaka R."/>
            <person name="Hamada M."/>
            <person name="Harada C."/>
            <person name="Hayashi A."/>
            <person name="Hijishita S."/>
            <person name="Honda M."/>
            <person name="Hosokawa S."/>
            <person name="Ichikawa Y."/>
            <person name="Idonuma A."/>
            <person name="Iijima M."/>
            <person name="Ikeda M."/>
            <person name="Ikeno M."/>
            <person name="Ito K."/>
            <person name="Ito S."/>
            <person name="Ito T."/>
            <person name="Ito Y."/>
            <person name="Ito Y."/>
            <person name="Iwabuchi A."/>
            <person name="Kamiya K."/>
            <person name="Karasawa W."/>
            <person name="Kurita K."/>
            <person name="Katagiri S."/>
            <person name="Kikuta A."/>
            <person name="Kobayashi H."/>
            <person name="Kobayashi N."/>
            <person name="Machita K."/>
            <person name="Maehara T."/>
            <person name="Masukawa M."/>
            <person name="Mizubayashi T."/>
            <person name="Mukai Y."/>
            <person name="Nagasaki H."/>
            <person name="Nagata Y."/>
            <person name="Naito S."/>
            <person name="Nakashima M."/>
            <person name="Nakama Y."/>
            <person name="Nakamichi Y."/>
            <person name="Nakamura M."/>
            <person name="Meguro A."/>
            <person name="Negishi M."/>
            <person name="Ohta I."/>
            <person name="Ohta T."/>
            <person name="Okamoto M."/>
            <person name="Ono N."/>
            <person name="Saji S."/>
            <person name="Sakaguchi M."/>
            <person name="Sakai K."/>
            <person name="Shibata M."/>
            <person name="Shimokawa T."/>
            <person name="Song J."/>
            <person name="Takazaki Y."/>
            <person name="Terasawa K."/>
            <person name="Tsugane M."/>
            <person name="Tsuji K."/>
            <person name="Ueda S."/>
            <person name="Waki K."/>
            <person name="Yamagata H."/>
            <person name="Yamamoto M."/>
            <person name="Yamamoto S."/>
            <person name="Yamane H."/>
            <person name="Yoshiki S."/>
            <person name="Yoshihara R."/>
            <person name="Yukawa K."/>
            <person name="Zhong H."/>
            <person name="Yano M."/>
            <person name="Yuan Q."/>
            <person name="Ouyang S."/>
            <person name="Liu J."/>
            <person name="Jones K.M."/>
            <person name="Gansberger K."/>
            <person name="Moffat K."/>
            <person name="Hill J."/>
            <person name="Bera J."/>
            <person name="Fadrosh D."/>
            <person name="Jin S."/>
            <person name="Johri S."/>
            <person name="Kim M."/>
            <person name="Overton L."/>
            <person name="Reardon M."/>
            <person name="Tsitrin T."/>
            <person name="Vuong H."/>
            <person name="Weaver B."/>
            <person name="Ciecko A."/>
            <person name="Tallon L."/>
            <person name="Jackson J."/>
            <person name="Pai G."/>
            <person name="Aken S.V."/>
            <person name="Utterback T."/>
            <person name="Reidmuller S."/>
            <person name="Feldblyum T."/>
            <person name="Hsiao J."/>
            <person name="Zismann V."/>
            <person name="Iobst S."/>
            <person name="de Vazeille A.R."/>
            <person name="Buell C.R."/>
            <person name="Ying K."/>
            <person name="Li Y."/>
            <person name="Lu T."/>
            <person name="Huang Y."/>
            <person name="Zhao Q."/>
            <person name="Feng Q."/>
            <person name="Zhang L."/>
            <person name="Zhu J."/>
            <person name="Weng Q."/>
            <person name="Mu J."/>
            <person name="Lu Y."/>
            <person name="Fan D."/>
            <person name="Liu Y."/>
            <person name="Guan J."/>
            <person name="Zhang Y."/>
            <person name="Yu S."/>
            <person name="Liu X."/>
            <person name="Zhang Y."/>
            <person name="Hong G."/>
            <person name="Han B."/>
            <person name="Choisne N."/>
            <person name="Demange N."/>
            <person name="Orjeda G."/>
            <person name="Samain S."/>
            <person name="Cattolico L."/>
            <person name="Pelletier E."/>
            <person name="Couloux A."/>
            <person name="Segurens B."/>
            <person name="Wincker P."/>
            <person name="D'Hont A."/>
            <person name="Scarpelli C."/>
            <person name="Weissenbach J."/>
            <person name="Salanoubat M."/>
            <person name="Quetier F."/>
            <person name="Yu Y."/>
            <person name="Kim H.R."/>
            <person name="Rambo T."/>
            <person name="Currie J."/>
            <person name="Collura K."/>
            <person name="Luo M."/>
            <person name="Yang T."/>
            <person name="Ammiraju J.S.S."/>
            <person name="Engler F."/>
            <person name="Soderlund C."/>
            <person name="Wing R.A."/>
            <person name="Palmer L.E."/>
            <person name="de la Bastide M."/>
            <person name="Spiegel L."/>
            <person name="Nascimento L."/>
            <person name="Zutavern T."/>
            <person name="O'Shaughnessy A."/>
            <person name="Dike S."/>
            <person name="Dedhia N."/>
            <person name="Preston R."/>
            <person name="Balija V."/>
            <person name="McCombie W.R."/>
            <person name="Chow T."/>
            <person name="Chen H."/>
            <person name="Chung M."/>
            <person name="Chen C."/>
            <person name="Shaw J."/>
            <person name="Wu H."/>
            <person name="Hsiao K."/>
            <person name="Chao Y."/>
            <person name="Chu M."/>
            <person name="Cheng C."/>
            <person name="Hour A."/>
            <person name="Lee P."/>
            <person name="Lin S."/>
            <person name="Lin Y."/>
            <person name="Liou J."/>
            <person name="Liu S."/>
            <person name="Hsing Y."/>
            <person name="Raghuvanshi S."/>
            <person name="Mohanty A."/>
            <person name="Bharti A.K."/>
            <person name="Gaur A."/>
            <person name="Gupta V."/>
            <person name="Kumar D."/>
            <person name="Ravi V."/>
            <person name="Vij S."/>
            <person name="Kapur A."/>
            <person name="Khurana P."/>
            <person name="Khurana P."/>
            <person name="Khurana J.P."/>
            <person name="Tyagi A.K."/>
            <person name="Gaikwad K."/>
            <person name="Singh A."/>
            <person name="Dalal V."/>
            <person name="Srivastava S."/>
            <person name="Dixit A."/>
            <person name="Pal A.K."/>
            <person name="Ghazi I.A."/>
            <person name="Yadav M."/>
            <person name="Pandit A."/>
            <person name="Bhargava A."/>
            <person name="Sureshbabu K."/>
            <person name="Batra K."/>
            <person name="Sharma T.R."/>
            <person name="Mohapatra T."/>
            <person name="Singh N.K."/>
            <person name="Messing J."/>
            <person name="Nelson A.B."/>
            <person name="Fuks G."/>
            <person name="Kavchok S."/>
            <person name="Keizer G."/>
            <person name="Linton E."/>
            <person name="Llaca V."/>
            <person name="Song R."/>
            <person name="Tanyolac B."/>
            <person name="Young S."/>
            <person name="Ho-Il K."/>
            <person name="Hahn J.H."/>
            <person name="Sangsakoo G."/>
            <person name="Vanavichit A."/>
            <person name="de Mattos Luiz.A.T."/>
            <person name="Zimmer P.D."/>
            <person name="Malone G."/>
            <person name="Dellagostin O."/>
            <person name="de Oliveira A.C."/>
            <person name="Bevan M."/>
            <person name="Bancroft I."/>
            <person name="Minx P."/>
            <person name="Cordum H."/>
            <person name="Wilson R."/>
            <person name="Cheng Z."/>
            <person name="Jin W."/>
            <person name="Jiang J."/>
            <person name="Leong S.A."/>
            <person name="Iwama H."/>
            <person name="Gojobori T."/>
            <person name="Itoh T."/>
            <person name="Niimura Y."/>
            <person name="Fujii Y."/>
            <person name="Habara T."/>
            <person name="Sakai H."/>
            <person name="Sato Y."/>
            <person name="Wilson G."/>
            <person name="Kumar K."/>
            <person name="McCouch S."/>
            <person name="Juretic N."/>
            <person name="Hoen D."/>
            <person name="Wright S."/>
            <person name="Bruskiewich R."/>
            <person name="Bureau T."/>
            <person name="Miyao A."/>
            <person name="Hirochika H."/>
            <person name="Nishikawa T."/>
            <person name="Kadowaki K."/>
            <person name="Sugiura M."/>
            <person name="Burr B."/>
            <person name="Sasaki T."/>
        </authorList>
    </citation>
    <scope>NUCLEOTIDE SEQUENCE [LARGE SCALE GENOMIC DNA]</scope>
    <source>
        <strain evidence="3">cv. Nipponbare</strain>
    </source>
</reference>
<reference evidence="2" key="1">
    <citation type="submission" date="2001-04" db="EMBL/GenBank/DDBJ databases">
        <title>Oryza sativa nipponbare(GA3) genomic DNA, chromosome 6, PAC clone:P0470C02.</title>
        <authorList>
            <person name="Sasaki T."/>
            <person name="Matsumoto T."/>
            <person name="Yamamoto K."/>
        </authorList>
    </citation>
    <scope>NUCLEOTIDE SEQUENCE</scope>
</reference>
<organism evidence="1 3">
    <name type="scientific">Oryza sativa subsp. japonica</name>
    <name type="common">Rice</name>
    <dbReference type="NCBI Taxonomy" id="39947"/>
    <lineage>
        <taxon>Eukaryota</taxon>
        <taxon>Viridiplantae</taxon>
        <taxon>Streptophyta</taxon>
        <taxon>Embryophyta</taxon>
        <taxon>Tracheophyta</taxon>
        <taxon>Spermatophyta</taxon>
        <taxon>Magnoliopsida</taxon>
        <taxon>Liliopsida</taxon>
        <taxon>Poales</taxon>
        <taxon>Poaceae</taxon>
        <taxon>BOP clade</taxon>
        <taxon>Oryzoideae</taxon>
        <taxon>Oryzeae</taxon>
        <taxon>Oryzinae</taxon>
        <taxon>Oryza</taxon>
        <taxon>Oryza sativa</taxon>
    </lineage>
</organism>
<evidence type="ECO:0000313" key="3">
    <source>
        <dbReference type="Proteomes" id="UP000000763"/>
    </source>
</evidence>
<sequence>MGPEPPGEEHRNFLAVMSSPELPEFLGQGPEPPGEEHRNFLAVMSSPELPEFLGQELPGNREN</sequence>
<gene>
    <name evidence="1" type="ORF">OSJNBb0005A05.19</name>
    <name evidence="2" type="ORF">P0470C02.30</name>
</gene>
<dbReference type="EMBL" id="AP003508">
    <property type="protein sequence ID" value="BAD72466.1"/>
    <property type="molecule type" value="Genomic_DNA"/>
</dbReference>
<protein>
    <submittedName>
        <fullName evidence="1">Uncharacterized protein</fullName>
    </submittedName>
</protein>
<dbReference type="EMBL" id="AP005913">
    <property type="protein sequence ID" value="BAD36525.1"/>
    <property type="molecule type" value="Genomic_DNA"/>
</dbReference>
<name>Q69KL5_ORYSJ</name>
<evidence type="ECO:0000313" key="1">
    <source>
        <dbReference type="EMBL" id="BAD36525.1"/>
    </source>
</evidence>
<proteinExistence type="predicted"/>
<reference evidence="1" key="2">
    <citation type="submission" date="2002-11" db="EMBL/GenBank/DDBJ databases">
        <title>Oryza sativa nipponbare(GA3) genomic DNA, chromosome 6, BAC clone:OSJNBb0005A05.</title>
        <authorList>
            <person name="Sasaki T."/>
            <person name="Matsumoto T."/>
            <person name="Katayose Y."/>
        </authorList>
    </citation>
    <scope>NUCLEOTIDE SEQUENCE</scope>
</reference>
<dbReference type="Proteomes" id="UP000000763">
    <property type="component" value="Chromosome 6"/>
</dbReference>
<accession>Q69KL5</accession>
<reference evidence="3" key="4">
    <citation type="journal article" date="2008" name="Nucleic Acids Res.">
        <title>The rice annotation project database (RAP-DB): 2008 update.</title>
        <authorList>
            <consortium name="The rice annotation project (RAP)"/>
        </authorList>
    </citation>
    <scope>GENOME REANNOTATION</scope>
    <source>
        <strain evidence="3">cv. Nipponbare</strain>
    </source>
</reference>
<evidence type="ECO:0000313" key="2">
    <source>
        <dbReference type="EMBL" id="BAD72466.1"/>
    </source>
</evidence>
<dbReference type="AlphaFoldDB" id="Q69KL5"/>